<name>N9RAY5_9GAMM</name>
<evidence type="ECO:0000259" key="1">
    <source>
        <dbReference type="Pfam" id="PF04965"/>
    </source>
</evidence>
<sequence>MKGMSRINGKAITDDEDQEYTHLMQSIHDILSTLIGTRLCRRNYGSLVPHYIDQPCNEITQVLLMSTAATSLIKFEPRIKVSQIRVHQSAQTPGKWDFFILGKRIMATAEKPFSENFLIGAAA</sequence>
<dbReference type="EMBL" id="APSA01000018">
    <property type="protein sequence ID" value="ENX35780.1"/>
    <property type="molecule type" value="Genomic_DNA"/>
</dbReference>
<gene>
    <name evidence="2" type="ORF">F888_03613</name>
    <name evidence="3" type="ORF">GCM10007354_24870</name>
</gene>
<dbReference type="RefSeq" id="WP_005289116.1">
    <property type="nucleotide sequence ID" value="NZ_BMDA01000003.1"/>
</dbReference>
<dbReference type="Gene3D" id="3.10.450.40">
    <property type="match status" value="1"/>
</dbReference>
<dbReference type="Proteomes" id="UP000013200">
    <property type="component" value="Unassembled WGS sequence"/>
</dbReference>
<dbReference type="Proteomes" id="UP000652691">
    <property type="component" value="Unassembled WGS sequence"/>
</dbReference>
<evidence type="ECO:0000313" key="3">
    <source>
        <dbReference type="EMBL" id="GGH39213.1"/>
    </source>
</evidence>
<reference evidence="3 5" key="2">
    <citation type="journal article" date="2014" name="Int. J. Syst. Evol. Microbiol.">
        <title>Complete genome sequence of Corynebacterium casei LMG S-19264T (=DSM 44701T), isolated from a smear-ripened cheese.</title>
        <authorList>
            <consortium name="US DOE Joint Genome Institute (JGI-PGF)"/>
            <person name="Walter F."/>
            <person name="Albersmeier A."/>
            <person name="Kalinowski J."/>
            <person name="Ruckert C."/>
        </authorList>
    </citation>
    <scope>NUCLEOTIDE SEQUENCE [LARGE SCALE GENOMIC DNA]</scope>
    <source>
        <strain evidence="3 5">CCM 8635</strain>
    </source>
</reference>
<dbReference type="PATRIC" id="fig|1217698.3.peg.3519"/>
<accession>N9RAY5</accession>
<dbReference type="SUPFAM" id="SSF160719">
    <property type="entry name" value="gpW/gp25-like"/>
    <property type="match status" value="1"/>
</dbReference>
<dbReference type="GeneID" id="80105069"/>
<proteinExistence type="predicted"/>
<evidence type="ECO:0000313" key="2">
    <source>
        <dbReference type="EMBL" id="ENX35780.1"/>
    </source>
</evidence>
<protein>
    <recommendedName>
        <fullName evidence="1">IraD/Gp25-like domain-containing protein</fullName>
    </recommendedName>
</protein>
<organism evidence="2 4">
    <name type="scientific">Acinetobacter courvalinii</name>
    <dbReference type="NCBI Taxonomy" id="280147"/>
    <lineage>
        <taxon>Bacteria</taxon>
        <taxon>Pseudomonadati</taxon>
        <taxon>Pseudomonadota</taxon>
        <taxon>Gammaproteobacteria</taxon>
        <taxon>Moraxellales</taxon>
        <taxon>Moraxellaceae</taxon>
        <taxon>Acinetobacter</taxon>
    </lineage>
</organism>
<reference evidence="3" key="3">
    <citation type="submission" date="2024-03" db="EMBL/GenBank/DDBJ databases">
        <authorList>
            <person name="Sun Q."/>
            <person name="Sedlacek I."/>
        </authorList>
    </citation>
    <scope>NUCLEOTIDE SEQUENCE</scope>
    <source>
        <strain evidence="3">CCM 8635</strain>
    </source>
</reference>
<keyword evidence="4" id="KW-1185">Reference proteome</keyword>
<dbReference type="Pfam" id="PF04965">
    <property type="entry name" value="GPW_gp25"/>
    <property type="match status" value="1"/>
</dbReference>
<dbReference type="InterPro" id="IPR007048">
    <property type="entry name" value="IraD/Gp25-like"/>
</dbReference>
<evidence type="ECO:0000313" key="5">
    <source>
        <dbReference type="Proteomes" id="UP000652691"/>
    </source>
</evidence>
<comment type="caution">
    <text evidence="2">The sequence shown here is derived from an EMBL/GenBank/DDBJ whole genome shotgun (WGS) entry which is preliminary data.</text>
</comment>
<feature type="domain" description="IraD/Gp25-like" evidence="1">
    <location>
        <begin position="22"/>
        <end position="100"/>
    </location>
</feature>
<dbReference type="HOGENOM" id="CLU_133204_1_1_6"/>
<dbReference type="STRING" id="1217698.F888_03613"/>
<evidence type="ECO:0000313" key="4">
    <source>
        <dbReference type="Proteomes" id="UP000013200"/>
    </source>
</evidence>
<dbReference type="AlphaFoldDB" id="N9RAY5"/>
<dbReference type="EMBL" id="BMDA01000003">
    <property type="protein sequence ID" value="GGH39213.1"/>
    <property type="molecule type" value="Genomic_DNA"/>
</dbReference>
<reference evidence="2 4" key="1">
    <citation type="submission" date="2013-02" db="EMBL/GenBank/DDBJ databases">
        <title>The Genome Sequence of Acinetobacter sp. NIPH 3623.</title>
        <authorList>
            <consortium name="The Broad Institute Genome Sequencing Platform"/>
            <consortium name="The Broad Institute Genome Sequencing Center for Infectious Disease"/>
            <person name="Cerqueira G."/>
            <person name="Feldgarden M."/>
            <person name="Courvalin P."/>
            <person name="Perichon B."/>
            <person name="Grillot-Courvalin C."/>
            <person name="Clermont D."/>
            <person name="Rocha E."/>
            <person name="Yoon E.-J."/>
            <person name="Nemec A."/>
            <person name="Walker B."/>
            <person name="Young S.K."/>
            <person name="Zeng Q."/>
            <person name="Gargeya S."/>
            <person name="Fitzgerald M."/>
            <person name="Haas B."/>
            <person name="Abouelleil A."/>
            <person name="Alvarado L."/>
            <person name="Arachchi H.M."/>
            <person name="Berlin A.M."/>
            <person name="Chapman S.B."/>
            <person name="Dewar J."/>
            <person name="Goldberg J."/>
            <person name="Griggs A."/>
            <person name="Gujja S."/>
            <person name="Hansen M."/>
            <person name="Howarth C."/>
            <person name="Imamovic A."/>
            <person name="Larimer J."/>
            <person name="McCowan C."/>
            <person name="Murphy C."/>
            <person name="Neiman D."/>
            <person name="Pearson M."/>
            <person name="Priest M."/>
            <person name="Roberts A."/>
            <person name="Saif S."/>
            <person name="Shea T."/>
            <person name="Sisk P."/>
            <person name="Sykes S."/>
            <person name="Wortman J."/>
            <person name="Nusbaum C."/>
            <person name="Birren B."/>
        </authorList>
    </citation>
    <scope>NUCLEOTIDE SEQUENCE [LARGE SCALE GENOMIC DNA]</scope>
    <source>
        <strain evidence="2 4">NIPH 3623</strain>
    </source>
</reference>